<dbReference type="PANTHER" id="PTHR43081:SF1">
    <property type="entry name" value="ADENYLATE CYCLASE, TERMINAL-DIFFERENTIATION SPECIFIC"/>
    <property type="match status" value="1"/>
</dbReference>
<evidence type="ECO:0000313" key="3">
    <source>
        <dbReference type="EMBL" id="PIE34421.1"/>
    </source>
</evidence>
<feature type="domain" description="Guanylate cyclase" evidence="2">
    <location>
        <begin position="10"/>
        <end position="120"/>
    </location>
</feature>
<evidence type="ECO:0000313" key="4">
    <source>
        <dbReference type="Proteomes" id="UP000230914"/>
    </source>
</evidence>
<dbReference type="PANTHER" id="PTHR43081">
    <property type="entry name" value="ADENYLATE CYCLASE, TERMINAL-DIFFERENTIATION SPECIFIC-RELATED"/>
    <property type="match status" value="1"/>
</dbReference>
<dbReference type="AlphaFoldDB" id="A0A2G6KFI1"/>
<comment type="similarity">
    <text evidence="1">Belongs to the adenylyl cyclase class-3 family.</text>
</comment>
<dbReference type="PROSITE" id="PS50125">
    <property type="entry name" value="GUANYLATE_CYCLASE_2"/>
    <property type="match status" value="1"/>
</dbReference>
<dbReference type="CDD" id="cd07302">
    <property type="entry name" value="CHD"/>
    <property type="match status" value="1"/>
</dbReference>
<dbReference type="InterPro" id="IPR029787">
    <property type="entry name" value="Nucleotide_cyclase"/>
</dbReference>
<evidence type="ECO:0000259" key="2">
    <source>
        <dbReference type="PROSITE" id="PS50125"/>
    </source>
</evidence>
<dbReference type="EMBL" id="PDSL01000019">
    <property type="protein sequence ID" value="PIE34421.1"/>
    <property type="molecule type" value="Genomic_DNA"/>
</dbReference>
<dbReference type="SUPFAM" id="SSF55073">
    <property type="entry name" value="Nucleotide cyclase"/>
    <property type="match status" value="1"/>
</dbReference>
<reference evidence="3 4" key="1">
    <citation type="submission" date="2017-10" db="EMBL/GenBank/DDBJ databases">
        <title>Novel microbial diversity and functional potential in the marine mammal oral microbiome.</title>
        <authorList>
            <person name="Dudek N.K."/>
            <person name="Sun C.L."/>
            <person name="Burstein D."/>
            <person name="Kantor R.S."/>
            <person name="Aliaga Goltsman D.S."/>
            <person name="Bik E.M."/>
            <person name="Thomas B.C."/>
            <person name="Banfield J.F."/>
            <person name="Relman D.A."/>
        </authorList>
    </citation>
    <scope>NUCLEOTIDE SEQUENCE [LARGE SCALE GENOMIC DNA]</scope>
    <source>
        <strain evidence="3">DOLJORAL78_61_10</strain>
    </source>
</reference>
<evidence type="ECO:0000256" key="1">
    <source>
        <dbReference type="ARBA" id="ARBA00005381"/>
    </source>
</evidence>
<comment type="caution">
    <text evidence="3">The sequence shown here is derived from an EMBL/GenBank/DDBJ whole genome shotgun (WGS) entry which is preliminary data.</text>
</comment>
<dbReference type="Proteomes" id="UP000230914">
    <property type="component" value="Unassembled WGS sequence"/>
</dbReference>
<protein>
    <recommendedName>
        <fullName evidence="2">Guanylate cyclase domain-containing protein</fullName>
    </recommendedName>
</protein>
<name>A0A2G6KFI1_9ACTN</name>
<dbReference type="GO" id="GO:0009190">
    <property type="term" value="P:cyclic nucleotide biosynthetic process"/>
    <property type="evidence" value="ECO:0007669"/>
    <property type="project" value="InterPro"/>
</dbReference>
<dbReference type="GO" id="GO:0035556">
    <property type="term" value="P:intracellular signal transduction"/>
    <property type="evidence" value="ECO:0007669"/>
    <property type="project" value="InterPro"/>
</dbReference>
<dbReference type="Gene3D" id="3.30.70.1230">
    <property type="entry name" value="Nucleotide cyclase"/>
    <property type="match status" value="1"/>
</dbReference>
<accession>A0A2G6KFI1</accession>
<dbReference type="InterPro" id="IPR050697">
    <property type="entry name" value="Adenylyl/Guanylyl_Cyclase_3/4"/>
</dbReference>
<dbReference type="GO" id="GO:0004016">
    <property type="term" value="F:adenylate cyclase activity"/>
    <property type="evidence" value="ECO:0007669"/>
    <property type="project" value="UniProtKB-ARBA"/>
</dbReference>
<dbReference type="InterPro" id="IPR001054">
    <property type="entry name" value="A/G_cyclase"/>
</dbReference>
<sequence length="186" mass="20303">MATVMRVPRTFGFLDLSGFTNYTAEYGDEAAGRILSTFRTVVREVASERGVRVAKWLGDGCMCVVFGQQSMIEFVTDLERRAARVCAPLMLRAGIASGEALLFEGDDYIGSAVNLAARLCDVARNTDVLIPTDQLGSLPEGISAEPMGPVELWGFPQPIELSRLTGTPTGLDRHDTAELWTRNLFI</sequence>
<proteinExistence type="inferred from homology"/>
<organism evidence="3 4">
    <name type="scientific">Ilumatobacter coccineus</name>
    <dbReference type="NCBI Taxonomy" id="467094"/>
    <lineage>
        <taxon>Bacteria</taxon>
        <taxon>Bacillati</taxon>
        <taxon>Actinomycetota</taxon>
        <taxon>Acidimicrobiia</taxon>
        <taxon>Acidimicrobiales</taxon>
        <taxon>Ilumatobacteraceae</taxon>
        <taxon>Ilumatobacter</taxon>
    </lineage>
</organism>
<gene>
    <name evidence="3" type="ORF">CSA55_00680</name>
</gene>